<keyword evidence="1" id="KW-0812">Transmembrane</keyword>
<proteinExistence type="predicted"/>
<sequence length="71" mass="7286">MAETRTAETGTSIGETVLDSLSLKLAVTGLAMTAVGFVVHDGVIPAFMVIWGLALLVIGSVSYAAIAYRAS</sequence>
<feature type="transmembrane region" description="Helical" evidence="1">
    <location>
        <begin position="46"/>
        <end position="68"/>
    </location>
</feature>
<keyword evidence="1" id="KW-1133">Transmembrane helix</keyword>
<reference evidence="3" key="1">
    <citation type="submission" date="2016-10" db="EMBL/GenBank/DDBJ databases">
        <authorList>
            <person name="Varghese N."/>
            <person name="Submissions S."/>
        </authorList>
    </citation>
    <scope>NUCLEOTIDE SEQUENCE [LARGE SCALE GENOMIC DNA]</scope>
    <source>
        <strain evidence="3">DSM 24767</strain>
    </source>
</reference>
<dbReference type="AlphaFoldDB" id="A0A1H1FU53"/>
<evidence type="ECO:0000313" key="3">
    <source>
        <dbReference type="Proteomes" id="UP000198848"/>
    </source>
</evidence>
<gene>
    <name evidence="2" type="ORF">SAMN04489842_2117</name>
</gene>
<protein>
    <submittedName>
        <fullName evidence="2">Uncharacterized protein</fullName>
    </submittedName>
</protein>
<accession>A0A1H1FU53</accession>
<feature type="transmembrane region" description="Helical" evidence="1">
    <location>
        <begin position="21"/>
        <end position="40"/>
    </location>
</feature>
<evidence type="ECO:0000313" key="2">
    <source>
        <dbReference type="EMBL" id="SDR04464.1"/>
    </source>
</evidence>
<dbReference type="Proteomes" id="UP000198848">
    <property type="component" value="Unassembled WGS sequence"/>
</dbReference>
<evidence type="ECO:0000256" key="1">
    <source>
        <dbReference type="SAM" id="Phobius"/>
    </source>
</evidence>
<dbReference type="RefSeq" id="WP_090381325.1">
    <property type="nucleotide sequence ID" value="NZ_FNLC01000002.1"/>
</dbReference>
<keyword evidence="3" id="KW-1185">Reference proteome</keyword>
<name>A0A1H1FU53_NATTX</name>
<organism evidence="2 3">
    <name type="scientific">Natronobacterium texcoconense</name>
    <dbReference type="NCBI Taxonomy" id="1095778"/>
    <lineage>
        <taxon>Archaea</taxon>
        <taxon>Methanobacteriati</taxon>
        <taxon>Methanobacteriota</taxon>
        <taxon>Stenosarchaea group</taxon>
        <taxon>Halobacteria</taxon>
        <taxon>Halobacteriales</taxon>
        <taxon>Natrialbaceae</taxon>
        <taxon>Natronobacterium</taxon>
    </lineage>
</organism>
<dbReference type="EMBL" id="FNLC01000002">
    <property type="protein sequence ID" value="SDR04464.1"/>
    <property type="molecule type" value="Genomic_DNA"/>
</dbReference>
<keyword evidence="1" id="KW-0472">Membrane</keyword>